<dbReference type="EMBL" id="AJ640100">
    <property type="protein sequence ID" value="CAG26736.1"/>
    <property type="molecule type" value="Genomic_DNA"/>
</dbReference>
<evidence type="ECO:0000256" key="2">
    <source>
        <dbReference type="SAM" id="Phobius"/>
    </source>
</evidence>
<dbReference type="PROSITE" id="PS50055">
    <property type="entry name" value="TYR_PHOSPHATASE_PTP"/>
    <property type="match status" value="1"/>
</dbReference>
<dbReference type="SUPFAM" id="SSF52799">
    <property type="entry name" value="(Phosphotyrosine protein) phosphatases II"/>
    <property type="match status" value="1"/>
</dbReference>
<dbReference type="RefSeq" id="YP_184766.1">
    <property type="nucleotide sequence ID" value="NC_006633.1"/>
</dbReference>
<protein>
    <submittedName>
        <fullName evidence="5">PTPQ protein</fullName>
    </submittedName>
    <submittedName>
        <fullName evidence="6">Protein tyrosine phosphatase</fullName>
    </submittedName>
</protein>
<dbReference type="InterPro" id="IPR000242">
    <property type="entry name" value="PTP_cat"/>
</dbReference>
<dbReference type="Proteomes" id="UP000203537">
    <property type="component" value="Genome"/>
</dbReference>
<keyword evidence="2" id="KW-0472">Membrane</keyword>
<evidence type="ECO:0000259" key="3">
    <source>
        <dbReference type="PROSITE" id="PS50055"/>
    </source>
</evidence>
<accession>Q5ZP78</accession>
<comment type="similarity">
    <text evidence="1">Belongs to the protein-tyrosine phosphatase family.</text>
</comment>
<dbReference type="GO" id="GO:0004725">
    <property type="term" value="F:protein tyrosine phosphatase activity"/>
    <property type="evidence" value="ECO:0007669"/>
    <property type="project" value="InterPro"/>
</dbReference>
<feature type="domain" description="Tyrosine-protein phosphatase" evidence="3">
    <location>
        <begin position="63"/>
        <end position="294"/>
    </location>
</feature>
<feature type="transmembrane region" description="Helical" evidence="2">
    <location>
        <begin position="281"/>
        <end position="298"/>
    </location>
</feature>
<dbReference type="GeneID" id="3238774"/>
<keyword evidence="2" id="KW-1133">Transmembrane helix</keyword>
<dbReference type="PRINTS" id="PR00700">
    <property type="entry name" value="PRTYPHPHTASE"/>
</dbReference>
<evidence type="ECO:0000259" key="4">
    <source>
        <dbReference type="PROSITE" id="PS50056"/>
    </source>
</evidence>
<reference evidence="6" key="1">
    <citation type="journal article" date="2004" name="J. Virol.">
        <title>Bracoviruses contain a large multigene family coding for protein tyrosine phosphatases.</title>
        <authorList>
            <person name="Provost B."/>
            <person name="Varricchio P."/>
            <person name="Arana E."/>
            <person name="Espagne E."/>
            <person name="Falabella P."/>
            <person name="Huguet E."/>
            <person name="La Scaleia R."/>
            <person name="Cattolico L."/>
            <person name="Poirie M."/>
            <person name="Malva C."/>
            <person name="Olszewski J.A."/>
            <person name="Pennacchio F."/>
            <person name="Drezen J.M."/>
        </authorList>
    </citation>
    <scope>NUCLEOTIDE SEQUENCE</scope>
</reference>
<evidence type="ECO:0000256" key="1">
    <source>
        <dbReference type="ARBA" id="ARBA00009580"/>
    </source>
</evidence>
<proteinExistence type="inferred from homology"/>
<dbReference type="Pfam" id="PF00102">
    <property type="entry name" value="Y_phosphatase"/>
    <property type="match status" value="1"/>
</dbReference>
<evidence type="ECO:0000313" key="7">
    <source>
        <dbReference type="Proteomes" id="UP000203537"/>
    </source>
</evidence>
<dbReference type="InterPro" id="IPR003595">
    <property type="entry name" value="Tyr_Pase_cat"/>
</dbReference>
<evidence type="ECO:0000313" key="5">
    <source>
        <dbReference type="EMBL" id="CAG17388.1"/>
    </source>
</evidence>
<dbReference type="SMART" id="SM00404">
    <property type="entry name" value="PTPc_motif"/>
    <property type="match status" value="1"/>
</dbReference>
<reference evidence="5 7" key="2">
    <citation type="journal article" date="2004" name="Science">
        <title>Genome sequence of a polydnavirus: insights into symbiotic virus evolution.</title>
        <authorList>
            <person name="Espagne E."/>
            <person name="Dupuy C."/>
            <person name="Huguet E."/>
            <person name="Cattolico L."/>
            <person name="Provost B."/>
            <person name="Martins N."/>
            <person name="Poirie M."/>
            <person name="Periquet G."/>
            <person name="Drezen J.M."/>
        </authorList>
    </citation>
    <scope>NUCLEOTIDE SEQUENCE [LARGE SCALE GENOMIC DNA]</scope>
</reference>
<feature type="domain" description="Tyrosine specific protein phosphatases" evidence="4">
    <location>
        <begin position="205"/>
        <end position="285"/>
    </location>
</feature>
<dbReference type="SMART" id="SM00194">
    <property type="entry name" value="PTPc"/>
    <property type="match status" value="1"/>
</dbReference>
<dbReference type="PANTHER" id="PTHR19134:SF449">
    <property type="entry name" value="TYROSINE-PROTEIN PHOSPHATASE 1"/>
    <property type="match status" value="1"/>
</dbReference>
<dbReference type="InterPro" id="IPR029021">
    <property type="entry name" value="Prot-tyrosine_phosphatase-like"/>
</dbReference>
<dbReference type="InterPro" id="IPR050348">
    <property type="entry name" value="Protein-Tyr_Phosphatase"/>
</dbReference>
<dbReference type="EMBL" id="AJ632304">
    <property type="protein sequence ID" value="CAG17388.1"/>
    <property type="molecule type" value="Genomic_DNA"/>
</dbReference>
<dbReference type="PANTHER" id="PTHR19134">
    <property type="entry name" value="RECEPTOR-TYPE TYROSINE-PROTEIN PHOSPHATASE"/>
    <property type="match status" value="1"/>
</dbReference>
<dbReference type="PROSITE" id="PS50056">
    <property type="entry name" value="TYR_PHOSPHATASE_2"/>
    <property type="match status" value="1"/>
</dbReference>
<organism evidence="5 7">
    <name type="scientific">Bracoviriform congregatae</name>
    <dbReference type="NCBI Taxonomy" id="39640"/>
    <lineage>
        <taxon>Viruses</taxon>
        <taxon>Viruses incertae sedis</taxon>
        <taxon>Polydnaviriformidae</taxon>
        <taxon>Bracoviriform</taxon>
    </lineage>
</organism>
<dbReference type="Gene3D" id="3.90.190.10">
    <property type="entry name" value="Protein tyrosine phosphatase superfamily"/>
    <property type="match status" value="1"/>
</dbReference>
<evidence type="ECO:0000313" key="6">
    <source>
        <dbReference type="EMBL" id="CAG26736.1"/>
    </source>
</evidence>
<name>Q5ZP78_9VIRU</name>
<sequence>MGCGNSKALTRKGLIKFIENKNAAKLINQEHKDLMNEKEEGTFGASIATGYFGDCQNENEGLYFDHSRVVLQIENGSHTYINASYIDGFDYQDAYITMKTPLSRMAIFKFWWMVWEHQSESIVMLNTPKTDQNIYRIPYWHPEEGSSLQCGKLKITTSKFHLDHQNFELTKLIVTHEGGSSLYVNHYSYYNWQKDHILPRTSDFLDFMRMVSLYRYTTVTPVTCKGYKNPMIVHCSDGLERSMVFCAIDISISQIRKTGKLNLYSNVLKLRRDRYDCLKKVNYYLYCYLVLYFYVSFYM</sequence>
<keyword evidence="2" id="KW-0812">Transmembrane</keyword>
<dbReference type="CDD" id="cd00047">
    <property type="entry name" value="PTPc"/>
    <property type="match status" value="1"/>
</dbReference>
<gene>
    <name evidence="5" type="primary">PTPQ</name>
    <name evidence="6" type="synonym">CcBV PTPQ</name>
    <name evidence="5" type="ORF">CcBV_1.10</name>
</gene>
<dbReference type="KEGG" id="vg:3238774"/>
<dbReference type="InterPro" id="IPR000387">
    <property type="entry name" value="Tyr_Pase_dom"/>
</dbReference>